<protein>
    <recommendedName>
        <fullName evidence="2">VOC domain-containing protein</fullName>
    </recommendedName>
</protein>
<feature type="domain" description="VOC" evidence="2">
    <location>
        <begin position="2"/>
        <end position="119"/>
    </location>
</feature>
<feature type="compositionally biased region" description="Polar residues" evidence="1">
    <location>
        <begin position="479"/>
        <end position="492"/>
    </location>
</feature>
<feature type="region of interest" description="Disordered" evidence="1">
    <location>
        <begin position="467"/>
        <end position="525"/>
    </location>
</feature>
<sequence length="525" mass="56233">MPVSHLGLTVSDLPSATAFYLATLAPLGYRYIASRGGDVGLGIHEADFFLRQAERGTPITPTHVAFAANDRITVRSCYTAGLNAGGEPSGQPNYRDQDCVYFNAAVTDFDGNTVEFISKESRVLDECPTGRASAARRGDFEERRSVPYEQLRRSSDSRGSIVSKAQSTAKTALELASIASAITAKQGSSAPRHRISRSQTEPVNSAATPSGNAIVGTLLGAAAGAALAFAMGMTERENAAEERRFAASVHSSDRRAQSFSGKSGDCKSSGRRQGSTSSGRDARRPSLASEKPVSGRQGPQRSRTYDDVQHKPSGSRSGAGDWSQVMRGGTLAPRANRESKGQSKTSRPSAHGSRCRSITESDTTLHDSGVSMHSHRSSLRKTDTATKAATRRSHSAADDTPRATKSRSHISAAKVPQPQSRTTSYISAARVAMPLSHTIGGYAETIQDESDGLDDCESLRPDDSISCVDFSSHGIKKPTGSQSRRPSKQSESVRYGGSRHSVKTLPVRLKKDSEGWRNRRRSNAR</sequence>
<dbReference type="PROSITE" id="PS51819">
    <property type="entry name" value="VOC"/>
    <property type="match status" value="1"/>
</dbReference>
<feature type="region of interest" description="Disordered" evidence="1">
    <location>
        <begin position="183"/>
        <end position="209"/>
    </location>
</feature>
<dbReference type="EMBL" id="MU001637">
    <property type="protein sequence ID" value="KAF2481915.1"/>
    <property type="molecule type" value="Genomic_DNA"/>
</dbReference>
<dbReference type="Proteomes" id="UP000799767">
    <property type="component" value="Unassembled WGS sequence"/>
</dbReference>
<proteinExistence type="predicted"/>
<evidence type="ECO:0000259" key="2">
    <source>
        <dbReference type="PROSITE" id="PS51819"/>
    </source>
</evidence>
<organism evidence="3 4">
    <name type="scientific">Neohortaea acidophila</name>
    <dbReference type="NCBI Taxonomy" id="245834"/>
    <lineage>
        <taxon>Eukaryota</taxon>
        <taxon>Fungi</taxon>
        <taxon>Dikarya</taxon>
        <taxon>Ascomycota</taxon>
        <taxon>Pezizomycotina</taxon>
        <taxon>Dothideomycetes</taxon>
        <taxon>Dothideomycetidae</taxon>
        <taxon>Mycosphaerellales</taxon>
        <taxon>Teratosphaeriaceae</taxon>
        <taxon>Neohortaea</taxon>
    </lineage>
</organism>
<feature type="compositionally biased region" description="Polar residues" evidence="1">
    <location>
        <begin position="197"/>
        <end position="209"/>
    </location>
</feature>
<keyword evidence="4" id="KW-1185">Reference proteome</keyword>
<dbReference type="RefSeq" id="XP_033588485.1">
    <property type="nucleotide sequence ID" value="XM_033733980.1"/>
</dbReference>
<gene>
    <name evidence="3" type="ORF">BDY17DRAFT_299922</name>
</gene>
<dbReference type="SUPFAM" id="SSF54593">
    <property type="entry name" value="Glyoxalase/Bleomycin resistance protein/Dihydroxybiphenyl dioxygenase"/>
    <property type="match status" value="1"/>
</dbReference>
<dbReference type="GeneID" id="54474982"/>
<dbReference type="OrthoDB" id="10249419at2759"/>
<evidence type="ECO:0000313" key="3">
    <source>
        <dbReference type="EMBL" id="KAF2481915.1"/>
    </source>
</evidence>
<dbReference type="InterPro" id="IPR029068">
    <property type="entry name" value="Glyas_Bleomycin-R_OHBP_Dase"/>
</dbReference>
<dbReference type="PANTHER" id="PTHR35006">
    <property type="entry name" value="GLYOXALASE FAMILY PROTEIN (AFU_ORTHOLOGUE AFUA_5G14830)"/>
    <property type="match status" value="1"/>
</dbReference>
<evidence type="ECO:0000313" key="4">
    <source>
        <dbReference type="Proteomes" id="UP000799767"/>
    </source>
</evidence>
<name>A0A6A6PPR9_9PEZI</name>
<dbReference type="PANTHER" id="PTHR35006:SF2">
    <property type="entry name" value="GLYOXALASE FAMILY PROTEIN (AFU_ORTHOLOGUE AFUA_5G14830)"/>
    <property type="match status" value="1"/>
</dbReference>
<dbReference type="Gene3D" id="3.10.180.10">
    <property type="entry name" value="2,3-Dihydroxybiphenyl 1,2-Dioxygenase, domain 1"/>
    <property type="match status" value="1"/>
</dbReference>
<feature type="compositionally biased region" description="Basic and acidic residues" evidence="1">
    <location>
        <begin position="241"/>
        <end position="256"/>
    </location>
</feature>
<feature type="region of interest" description="Disordered" evidence="1">
    <location>
        <begin position="241"/>
        <end position="423"/>
    </location>
</feature>
<evidence type="ECO:0000256" key="1">
    <source>
        <dbReference type="SAM" id="MobiDB-lite"/>
    </source>
</evidence>
<dbReference type="AlphaFoldDB" id="A0A6A6PPR9"/>
<accession>A0A6A6PPR9</accession>
<reference evidence="3" key="1">
    <citation type="journal article" date="2020" name="Stud. Mycol.">
        <title>101 Dothideomycetes genomes: a test case for predicting lifestyles and emergence of pathogens.</title>
        <authorList>
            <person name="Haridas S."/>
            <person name="Albert R."/>
            <person name="Binder M."/>
            <person name="Bloem J."/>
            <person name="Labutti K."/>
            <person name="Salamov A."/>
            <person name="Andreopoulos B."/>
            <person name="Baker S."/>
            <person name="Barry K."/>
            <person name="Bills G."/>
            <person name="Bluhm B."/>
            <person name="Cannon C."/>
            <person name="Castanera R."/>
            <person name="Culley D."/>
            <person name="Daum C."/>
            <person name="Ezra D."/>
            <person name="Gonzalez J."/>
            <person name="Henrissat B."/>
            <person name="Kuo A."/>
            <person name="Liang C."/>
            <person name="Lipzen A."/>
            <person name="Lutzoni F."/>
            <person name="Magnuson J."/>
            <person name="Mondo S."/>
            <person name="Nolan M."/>
            <person name="Ohm R."/>
            <person name="Pangilinan J."/>
            <person name="Park H.-J."/>
            <person name="Ramirez L."/>
            <person name="Alfaro M."/>
            <person name="Sun H."/>
            <person name="Tritt A."/>
            <person name="Yoshinaga Y."/>
            <person name="Zwiers L.-H."/>
            <person name="Turgeon B."/>
            <person name="Goodwin S."/>
            <person name="Spatafora J."/>
            <person name="Crous P."/>
            <person name="Grigoriev I."/>
        </authorList>
    </citation>
    <scope>NUCLEOTIDE SEQUENCE</scope>
    <source>
        <strain evidence="3">CBS 113389</strain>
    </source>
</reference>
<dbReference type="InterPro" id="IPR037523">
    <property type="entry name" value="VOC_core"/>
</dbReference>